<reference evidence="2 3" key="1">
    <citation type="submission" date="2018-02" db="EMBL/GenBank/DDBJ databases">
        <authorList>
            <person name="Cohen D.B."/>
            <person name="Kent A.D."/>
        </authorList>
    </citation>
    <scope>NUCLEOTIDE SEQUENCE [LARGE SCALE GENOMIC DNA]</scope>
    <source>
        <strain evidence="2">1</strain>
    </source>
</reference>
<keyword evidence="3" id="KW-1185">Reference proteome</keyword>
<proteinExistence type="predicted"/>
<evidence type="ECO:0000256" key="1">
    <source>
        <dbReference type="SAM" id="Phobius"/>
    </source>
</evidence>
<sequence length="103" mass="10425">MDMWLWVLAAAAACYALKLLGYLLPKSLLDRPWVPSLAAALTVGLLSSLVVANTVSKGQGLVLDSRLLGLGAAAVALKLKAPYIVVVIVGGAATAAGRSAGLP</sequence>
<dbReference type="RefSeq" id="WP_105187300.1">
    <property type="nucleotide sequence ID" value="NZ_BAAAGO010000026.1"/>
</dbReference>
<dbReference type="AlphaFoldDB" id="A0A2N9JN55"/>
<accession>A0A2N9JN55</accession>
<keyword evidence="1" id="KW-0472">Membrane</keyword>
<evidence type="ECO:0000313" key="3">
    <source>
        <dbReference type="Proteomes" id="UP000238164"/>
    </source>
</evidence>
<evidence type="ECO:0000313" key="2">
    <source>
        <dbReference type="EMBL" id="SPD88897.1"/>
    </source>
</evidence>
<gene>
    <name evidence="2" type="ORF">MPLG2_3867</name>
</gene>
<dbReference type="KEGG" id="mgg:MPLG2_3867"/>
<keyword evidence="1" id="KW-0812">Transmembrane</keyword>
<feature type="transmembrane region" description="Helical" evidence="1">
    <location>
        <begin position="67"/>
        <end position="93"/>
    </location>
</feature>
<keyword evidence="1" id="KW-1133">Transmembrane helix</keyword>
<organism evidence="2 3">
    <name type="scientific">Micropruina glycogenica</name>
    <dbReference type="NCBI Taxonomy" id="75385"/>
    <lineage>
        <taxon>Bacteria</taxon>
        <taxon>Bacillati</taxon>
        <taxon>Actinomycetota</taxon>
        <taxon>Actinomycetes</taxon>
        <taxon>Propionibacteriales</taxon>
        <taxon>Nocardioidaceae</taxon>
        <taxon>Micropruina</taxon>
    </lineage>
</organism>
<dbReference type="EMBL" id="LT985188">
    <property type="protein sequence ID" value="SPD88897.1"/>
    <property type="molecule type" value="Genomic_DNA"/>
</dbReference>
<dbReference type="Pfam" id="PF05437">
    <property type="entry name" value="AzlD"/>
    <property type="match status" value="1"/>
</dbReference>
<dbReference type="InterPro" id="IPR008407">
    <property type="entry name" value="Brnchd-chn_aa_trnsp_AzlD"/>
</dbReference>
<feature type="transmembrane region" description="Helical" evidence="1">
    <location>
        <begin position="32"/>
        <end position="55"/>
    </location>
</feature>
<dbReference type="Proteomes" id="UP000238164">
    <property type="component" value="Chromosome 1"/>
</dbReference>
<name>A0A2N9JN55_9ACTN</name>
<protein>
    <submittedName>
        <fullName evidence="2">Branched-chain amino acid transporter AzlD</fullName>
    </submittedName>
</protein>
<dbReference type="OrthoDB" id="3733498at2"/>